<dbReference type="PANTHER" id="PTHR43646:SF3">
    <property type="entry name" value="SLR1566 PROTEIN"/>
    <property type="match status" value="1"/>
</dbReference>
<dbReference type="OrthoDB" id="9806525at2"/>
<evidence type="ECO:0000313" key="3">
    <source>
        <dbReference type="EMBL" id="ARQ02741.1"/>
    </source>
</evidence>
<dbReference type="KEGG" id="psin:CAK95_04465"/>
<protein>
    <submittedName>
        <fullName evidence="3">Glycosyl transferase family 2</fullName>
    </submittedName>
</protein>
<keyword evidence="1" id="KW-0472">Membrane</keyword>
<dbReference type="SUPFAM" id="SSF53448">
    <property type="entry name" value="Nucleotide-diphospho-sugar transferases"/>
    <property type="match status" value="1"/>
</dbReference>
<dbReference type="GO" id="GO:0016740">
    <property type="term" value="F:transferase activity"/>
    <property type="evidence" value="ECO:0007669"/>
    <property type="project" value="UniProtKB-KW"/>
</dbReference>
<dbReference type="Proteomes" id="UP000194137">
    <property type="component" value="Chromosome"/>
</dbReference>
<dbReference type="InterPro" id="IPR029044">
    <property type="entry name" value="Nucleotide-diphossugar_trans"/>
</dbReference>
<keyword evidence="1" id="KW-1133">Transmembrane helix</keyword>
<dbReference type="Pfam" id="PF00535">
    <property type="entry name" value="Glycos_transf_2"/>
    <property type="match status" value="1"/>
</dbReference>
<dbReference type="Gene3D" id="3.90.550.10">
    <property type="entry name" value="Spore Coat Polysaccharide Biosynthesis Protein SpsA, Chain A"/>
    <property type="match status" value="1"/>
</dbReference>
<evidence type="ECO:0000313" key="4">
    <source>
        <dbReference type="Proteomes" id="UP000194137"/>
    </source>
</evidence>
<evidence type="ECO:0000259" key="2">
    <source>
        <dbReference type="Pfam" id="PF00535"/>
    </source>
</evidence>
<proteinExistence type="predicted"/>
<dbReference type="InterPro" id="IPR001173">
    <property type="entry name" value="Glyco_trans_2-like"/>
</dbReference>
<dbReference type="EMBL" id="CP021112">
    <property type="protein sequence ID" value="ARQ02741.1"/>
    <property type="molecule type" value="Genomic_DNA"/>
</dbReference>
<keyword evidence="4" id="KW-1185">Reference proteome</keyword>
<evidence type="ECO:0000256" key="1">
    <source>
        <dbReference type="SAM" id="Phobius"/>
    </source>
</evidence>
<dbReference type="STRING" id="1235591.CAK95_04465"/>
<dbReference type="InterPro" id="IPR017832">
    <property type="entry name" value="Glyco_trans_2_hopen-assoc_HpnB"/>
</dbReference>
<feature type="transmembrane region" description="Helical" evidence="1">
    <location>
        <begin position="315"/>
        <end position="332"/>
    </location>
</feature>
<keyword evidence="3" id="KW-0808">Transferase</keyword>
<sequence length="388" mass="42258">MMITGIAALSLVIWLYLLLFRGGYWLSAVRDDTVSDAPLAKPHIVAVIPARNEADNIADSLGSLLAQDYVGRFSIILVDDNSEDATAAIAERLAREAPKVPLTVLRGTPLPEAWTGKLWAVKQGIAAASNHAPDFLLLTDADIVYEPQVVSWLASHAVAGRYVLTSLMAKLRCETFAERAFIPAFIYFFEMLYPFRWVNNPHKKLAAAAGGCMLVKADALARAGGIEVIRDALIDDCTLGKVMKDQGPIWLGLTSRVHSIRPSVGIGDIHAMVSRSAYAQLRYSPLLLALTILGMALTYWVAPLAAIFGDGPVRWLGLGTWALMAVTFWPTLRFYGLSALWGLVLPAIATAYMAFTISSALQHILGRGGRWKGRNQARMHNAGMKKVS</sequence>
<dbReference type="AlphaFoldDB" id="A0A1W7A040"/>
<gene>
    <name evidence="3" type="ORF">CAK95_04465</name>
</gene>
<dbReference type="PANTHER" id="PTHR43646">
    <property type="entry name" value="GLYCOSYLTRANSFERASE"/>
    <property type="match status" value="1"/>
</dbReference>
<feature type="transmembrane region" description="Helical" evidence="1">
    <location>
        <begin position="338"/>
        <end position="361"/>
    </location>
</feature>
<name>A0A1W7A040_9HYPH</name>
<dbReference type="CDD" id="cd06423">
    <property type="entry name" value="CESA_like"/>
    <property type="match status" value="1"/>
</dbReference>
<accession>A0A1W7A040</accession>
<feature type="transmembrane region" description="Helical" evidence="1">
    <location>
        <begin position="286"/>
        <end position="308"/>
    </location>
</feature>
<dbReference type="NCBIfam" id="TIGR03469">
    <property type="entry name" value="HpnB"/>
    <property type="match status" value="1"/>
</dbReference>
<organism evidence="3 4">
    <name type="scientific">Pseudorhodoplanes sinuspersici</name>
    <dbReference type="NCBI Taxonomy" id="1235591"/>
    <lineage>
        <taxon>Bacteria</taxon>
        <taxon>Pseudomonadati</taxon>
        <taxon>Pseudomonadota</taxon>
        <taxon>Alphaproteobacteria</taxon>
        <taxon>Hyphomicrobiales</taxon>
        <taxon>Pseudorhodoplanes</taxon>
    </lineage>
</organism>
<feature type="domain" description="Glycosyltransferase 2-like" evidence="2">
    <location>
        <begin position="47"/>
        <end position="220"/>
    </location>
</feature>
<reference evidence="3 4" key="1">
    <citation type="submission" date="2017-05" db="EMBL/GenBank/DDBJ databases">
        <title>Full genome sequence of Pseudorhodoplanes sinuspersici.</title>
        <authorList>
            <person name="Dastgheib S.M.M."/>
            <person name="Shavandi M."/>
            <person name="Tirandaz H."/>
        </authorList>
    </citation>
    <scope>NUCLEOTIDE SEQUENCE [LARGE SCALE GENOMIC DNA]</scope>
    <source>
        <strain evidence="3 4">RIPI110</strain>
    </source>
</reference>
<keyword evidence="1" id="KW-0812">Transmembrane</keyword>